<evidence type="ECO:0000313" key="2">
    <source>
        <dbReference type="Proteomes" id="UP000299102"/>
    </source>
</evidence>
<dbReference type="AlphaFoldDB" id="A0A4C1WSY8"/>
<dbReference type="Proteomes" id="UP000299102">
    <property type="component" value="Unassembled WGS sequence"/>
</dbReference>
<sequence length="191" mass="21528">MHTLFRLVNPDDIHMEREYLKVARFQPSSPVTISGTYAILASDFILRRQKTIAVVPKQHYFASLQAVIDSMLEQIPSAEINVGEFNGHHVDCLRLRVIDHAGRIVPDFALVWFDATCIVTHASGECGEPYSIFIGSSDLTLRLLINIDCRWVEVYSELSRADDHRRLPRVNKTTSRLRAAGAAAGRPLKPF</sequence>
<accession>A0A4C1WSY8</accession>
<dbReference type="EMBL" id="BGZK01000625">
    <property type="protein sequence ID" value="GBP53439.1"/>
    <property type="molecule type" value="Genomic_DNA"/>
</dbReference>
<comment type="caution">
    <text evidence="1">The sequence shown here is derived from an EMBL/GenBank/DDBJ whole genome shotgun (WGS) entry which is preliminary data.</text>
</comment>
<reference evidence="1 2" key="1">
    <citation type="journal article" date="2019" name="Commun. Biol.">
        <title>The bagworm genome reveals a unique fibroin gene that provides high tensile strength.</title>
        <authorList>
            <person name="Kono N."/>
            <person name="Nakamura H."/>
            <person name="Ohtoshi R."/>
            <person name="Tomita M."/>
            <person name="Numata K."/>
            <person name="Arakawa K."/>
        </authorList>
    </citation>
    <scope>NUCLEOTIDE SEQUENCE [LARGE SCALE GENOMIC DNA]</scope>
</reference>
<proteinExistence type="predicted"/>
<keyword evidence="2" id="KW-1185">Reference proteome</keyword>
<evidence type="ECO:0000313" key="1">
    <source>
        <dbReference type="EMBL" id="GBP53439.1"/>
    </source>
</evidence>
<organism evidence="1 2">
    <name type="scientific">Eumeta variegata</name>
    <name type="common">Bagworm moth</name>
    <name type="synonym">Eumeta japonica</name>
    <dbReference type="NCBI Taxonomy" id="151549"/>
    <lineage>
        <taxon>Eukaryota</taxon>
        <taxon>Metazoa</taxon>
        <taxon>Ecdysozoa</taxon>
        <taxon>Arthropoda</taxon>
        <taxon>Hexapoda</taxon>
        <taxon>Insecta</taxon>
        <taxon>Pterygota</taxon>
        <taxon>Neoptera</taxon>
        <taxon>Endopterygota</taxon>
        <taxon>Lepidoptera</taxon>
        <taxon>Glossata</taxon>
        <taxon>Ditrysia</taxon>
        <taxon>Tineoidea</taxon>
        <taxon>Psychidae</taxon>
        <taxon>Oiketicinae</taxon>
        <taxon>Eumeta</taxon>
    </lineage>
</organism>
<gene>
    <name evidence="1" type="ORF">EVAR_17514_1</name>
</gene>
<name>A0A4C1WSY8_EUMVA</name>
<protein>
    <submittedName>
        <fullName evidence="1">Uncharacterized protein</fullName>
    </submittedName>
</protein>